<evidence type="ECO:0000313" key="7">
    <source>
        <dbReference type="Proteomes" id="UP000480684"/>
    </source>
</evidence>
<feature type="signal peptide" evidence="5">
    <location>
        <begin position="1"/>
        <end position="21"/>
    </location>
</feature>
<dbReference type="PANTHER" id="PTHR30222:SF12">
    <property type="entry name" value="NORSPERMIDINE SENSOR"/>
    <property type="match status" value="1"/>
</dbReference>
<protein>
    <submittedName>
        <fullName evidence="6">Extracellular solute-binding protein</fullName>
    </submittedName>
</protein>
<organism evidence="6 7">
    <name type="scientific">Magnetospirillum aberrantis SpK</name>
    <dbReference type="NCBI Taxonomy" id="908842"/>
    <lineage>
        <taxon>Bacteria</taxon>
        <taxon>Pseudomonadati</taxon>
        <taxon>Pseudomonadota</taxon>
        <taxon>Alphaproteobacteria</taxon>
        <taxon>Rhodospirillales</taxon>
        <taxon>Rhodospirillaceae</taxon>
        <taxon>Magnetospirillum</taxon>
    </lineage>
</organism>
<feature type="chain" id="PRO_5028886183" evidence="5">
    <location>
        <begin position="22"/>
        <end position="344"/>
    </location>
</feature>
<dbReference type="GO" id="GO:0042597">
    <property type="term" value="C:periplasmic space"/>
    <property type="evidence" value="ECO:0007669"/>
    <property type="project" value="UniProtKB-SubCell"/>
</dbReference>
<dbReference type="Pfam" id="PF13416">
    <property type="entry name" value="SBP_bac_8"/>
    <property type="match status" value="1"/>
</dbReference>
<dbReference type="PANTHER" id="PTHR30222">
    <property type="entry name" value="SPERMIDINE/PUTRESCINE-BINDING PERIPLASMIC PROTEIN"/>
    <property type="match status" value="1"/>
</dbReference>
<sequence>MDIRGWAVALCVTAFAFPASAAEIRVLAWSSYLSPEVVERFEKETGVRVQVDTVTGYAELMRPLETGASGYDIAVPADFQLRELVDRRLLERVQVDRLPNFWNVEDLWRSRSLDPRNEYAVPHAWGTTAFVVDTTVYKGDPDSLKLLFDPPPEIAGRILLLDSGYDMIQLALVWLNLPRCSTRPEHMVRAEEVLVPMLRRYPIATIDTIVDELASGQYALGVAWNGDALKARQKRPSLRYAYPREGSLVWTDVLVVPKGAPNRVDALRFLSFMMRPEIAALESNYNGYANMVRGSEQHMDAELASAPEIVTPLSSSLDFFTYCDNAAESRQEALWTALREKLGK</sequence>
<dbReference type="AlphaFoldDB" id="A0A7C9QUZ5"/>
<dbReference type="InterPro" id="IPR006059">
    <property type="entry name" value="SBP"/>
</dbReference>
<keyword evidence="7" id="KW-1185">Reference proteome</keyword>
<name>A0A7C9QUZ5_9PROT</name>
<comment type="subcellular location">
    <subcellularLocation>
        <location evidence="1">Periplasm</location>
    </subcellularLocation>
</comment>
<dbReference type="GO" id="GO:0019808">
    <property type="term" value="F:polyamine binding"/>
    <property type="evidence" value="ECO:0007669"/>
    <property type="project" value="InterPro"/>
</dbReference>
<evidence type="ECO:0000256" key="1">
    <source>
        <dbReference type="ARBA" id="ARBA00004418"/>
    </source>
</evidence>
<dbReference type="Gene3D" id="3.40.190.10">
    <property type="entry name" value="Periplasmic binding protein-like II"/>
    <property type="match status" value="2"/>
</dbReference>
<evidence type="ECO:0000256" key="5">
    <source>
        <dbReference type="SAM" id="SignalP"/>
    </source>
</evidence>
<evidence type="ECO:0000313" key="6">
    <source>
        <dbReference type="EMBL" id="NFV81303.1"/>
    </source>
</evidence>
<accession>A0A7C9QUZ5</accession>
<dbReference type="Proteomes" id="UP000480684">
    <property type="component" value="Unassembled WGS sequence"/>
</dbReference>
<keyword evidence="4" id="KW-0574">Periplasm</keyword>
<dbReference type="InterPro" id="IPR001188">
    <property type="entry name" value="Sperm_putr-bd"/>
</dbReference>
<keyword evidence="3 5" id="KW-0732">Signal</keyword>
<comment type="caution">
    <text evidence="6">The sequence shown here is derived from an EMBL/GenBank/DDBJ whole genome shotgun (WGS) entry which is preliminary data.</text>
</comment>
<dbReference type="GO" id="GO:0015846">
    <property type="term" value="P:polyamine transport"/>
    <property type="evidence" value="ECO:0007669"/>
    <property type="project" value="InterPro"/>
</dbReference>
<evidence type="ECO:0000256" key="3">
    <source>
        <dbReference type="ARBA" id="ARBA00022729"/>
    </source>
</evidence>
<dbReference type="RefSeq" id="WP_163681169.1">
    <property type="nucleotide sequence ID" value="NZ_JAAIYP010000039.1"/>
</dbReference>
<reference evidence="6 7" key="1">
    <citation type="submission" date="2020-02" db="EMBL/GenBank/DDBJ databases">
        <authorList>
            <person name="Dziuba M."/>
            <person name="Kuznetsov B."/>
            <person name="Mardanov A."/>
            <person name="Ravin N."/>
            <person name="Grouzdev D."/>
        </authorList>
    </citation>
    <scope>NUCLEOTIDE SEQUENCE [LARGE SCALE GENOMIC DNA]</scope>
    <source>
        <strain evidence="6 7">SpK</strain>
    </source>
</reference>
<gene>
    <name evidence="6" type="ORF">G4223_14385</name>
</gene>
<proteinExistence type="predicted"/>
<dbReference type="SUPFAM" id="SSF53850">
    <property type="entry name" value="Periplasmic binding protein-like II"/>
    <property type="match status" value="1"/>
</dbReference>
<dbReference type="EMBL" id="JAAIYP010000039">
    <property type="protein sequence ID" value="NFV81303.1"/>
    <property type="molecule type" value="Genomic_DNA"/>
</dbReference>
<dbReference type="PRINTS" id="PR00909">
    <property type="entry name" value="SPERMDNBNDNG"/>
</dbReference>
<evidence type="ECO:0000256" key="2">
    <source>
        <dbReference type="ARBA" id="ARBA00022448"/>
    </source>
</evidence>
<evidence type="ECO:0000256" key="4">
    <source>
        <dbReference type="ARBA" id="ARBA00022764"/>
    </source>
</evidence>
<keyword evidence="2" id="KW-0813">Transport</keyword>